<dbReference type="GO" id="GO:0006813">
    <property type="term" value="P:potassium ion transport"/>
    <property type="evidence" value="ECO:0007669"/>
    <property type="project" value="InterPro"/>
</dbReference>
<comment type="subcellular location">
    <subcellularLocation>
        <location evidence="1">Cell membrane</location>
        <topology evidence="1">Multi-pass membrane protein</topology>
    </subcellularLocation>
</comment>
<feature type="transmembrane region" description="Helical" evidence="2">
    <location>
        <begin position="181"/>
        <end position="199"/>
    </location>
</feature>
<keyword evidence="2" id="KW-0812">Transmembrane</keyword>
<keyword evidence="4" id="KW-0813">Transport</keyword>
<feature type="transmembrane region" description="Helical" evidence="2">
    <location>
        <begin position="69"/>
        <end position="87"/>
    </location>
</feature>
<accession>A0A7V5CUE8</accession>
<keyword evidence="2" id="KW-1133">Transmembrane helix</keyword>
<dbReference type="PROSITE" id="PS51201">
    <property type="entry name" value="RCK_N"/>
    <property type="match status" value="1"/>
</dbReference>
<dbReference type="PANTHER" id="PTHR43833">
    <property type="entry name" value="POTASSIUM CHANNEL PROTEIN 2-RELATED-RELATED"/>
    <property type="match status" value="1"/>
</dbReference>
<keyword evidence="2" id="KW-0472">Membrane</keyword>
<dbReference type="Gene3D" id="1.10.287.70">
    <property type="match status" value="1"/>
</dbReference>
<sequence>MIPSLLQRVRARFQRLHYFTRARYWFPHVPLFLLLALGGWWILDSKFGSTWRYYFNQLMQGEFNMNPHLLPSLLIGGGMVAMGVALLWRSRLAWTMATLLAALGLVNTLLTGHVQVEVMLAYFAFTLIVLLLTWRSFDRSSVAASTLFAITSIVMLLMYATFGSYYLGAQFKPHIADLPTALYYSMVTMSTVGYGDIVPRTMEARMFTISIMMLGVAVFATSLTAVIAPLVGQSLQRIINRKGPRMKRENHFVVIGNTPLAVNTWRELARRGRPVTRIVRETPEEGQKPDVDMVVGDPSMLDVLREAGAHKAEAVLAMLVDDSENAFTILAVKELNGSARTVAAVNDARHLSRVKLVQPDVVIAPQVLGGELTAMLLSGEQVTPDFVMQRVFQQANHSTAPQKPEKKEP</sequence>
<feature type="transmembrane region" description="Helical" evidence="2">
    <location>
        <begin position="24"/>
        <end position="43"/>
    </location>
</feature>
<dbReference type="GO" id="GO:0034220">
    <property type="term" value="P:monoatomic ion transmembrane transport"/>
    <property type="evidence" value="ECO:0007669"/>
    <property type="project" value="UniProtKB-KW"/>
</dbReference>
<dbReference type="InterPro" id="IPR050721">
    <property type="entry name" value="Trk_Ktr_HKT_K-transport"/>
</dbReference>
<keyword evidence="4" id="KW-0407">Ion channel</keyword>
<dbReference type="Gene3D" id="3.40.50.720">
    <property type="entry name" value="NAD(P)-binding Rossmann-like Domain"/>
    <property type="match status" value="1"/>
</dbReference>
<dbReference type="PANTHER" id="PTHR43833:SF11">
    <property type="entry name" value="VOLTAGE-GATED POTASSIUM CHANNEL KCH"/>
    <property type="match status" value="1"/>
</dbReference>
<feature type="transmembrane region" description="Helical" evidence="2">
    <location>
        <begin position="211"/>
        <end position="232"/>
    </location>
</feature>
<feature type="domain" description="RCK N-terminal" evidence="3">
    <location>
        <begin position="249"/>
        <end position="363"/>
    </location>
</feature>
<name>A0A7V5CUE8_9BACT</name>
<feature type="transmembrane region" description="Helical" evidence="2">
    <location>
        <begin position="92"/>
        <end position="110"/>
    </location>
</feature>
<dbReference type="AlphaFoldDB" id="A0A7V5CUE8"/>
<feature type="transmembrane region" description="Helical" evidence="2">
    <location>
        <begin position="116"/>
        <end position="134"/>
    </location>
</feature>
<proteinExistence type="predicted"/>
<evidence type="ECO:0000256" key="1">
    <source>
        <dbReference type="ARBA" id="ARBA00004651"/>
    </source>
</evidence>
<dbReference type="GO" id="GO:0005886">
    <property type="term" value="C:plasma membrane"/>
    <property type="evidence" value="ECO:0007669"/>
    <property type="project" value="UniProtKB-SubCell"/>
</dbReference>
<protein>
    <submittedName>
        <fullName evidence="4">Voltage-gated potassium channel protein</fullName>
    </submittedName>
</protein>
<dbReference type="InterPro" id="IPR003148">
    <property type="entry name" value="RCK_N"/>
</dbReference>
<dbReference type="InterPro" id="IPR013099">
    <property type="entry name" value="K_chnl_dom"/>
</dbReference>
<keyword evidence="4" id="KW-0406">Ion transport</keyword>
<organism evidence="4">
    <name type="scientific">Acidobacterium capsulatum</name>
    <dbReference type="NCBI Taxonomy" id="33075"/>
    <lineage>
        <taxon>Bacteria</taxon>
        <taxon>Pseudomonadati</taxon>
        <taxon>Acidobacteriota</taxon>
        <taxon>Terriglobia</taxon>
        <taxon>Terriglobales</taxon>
        <taxon>Acidobacteriaceae</taxon>
        <taxon>Acidobacterium</taxon>
    </lineage>
</organism>
<dbReference type="SUPFAM" id="SSF51735">
    <property type="entry name" value="NAD(P)-binding Rossmann-fold domains"/>
    <property type="match status" value="1"/>
</dbReference>
<gene>
    <name evidence="4" type="ORF">ENW50_12915</name>
</gene>
<dbReference type="EMBL" id="DTKL01000080">
    <property type="protein sequence ID" value="HGY95567.1"/>
    <property type="molecule type" value="Genomic_DNA"/>
</dbReference>
<dbReference type="Pfam" id="PF02254">
    <property type="entry name" value="TrkA_N"/>
    <property type="match status" value="1"/>
</dbReference>
<feature type="transmembrane region" description="Helical" evidence="2">
    <location>
        <begin position="146"/>
        <end position="169"/>
    </location>
</feature>
<evidence type="ECO:0000259" key="3">
    <source>
        <dbReference type="PROSITE" id="PS51201"/>
    </source>
</evidence>
<evidence type="ECO:0000313" key="4">
    <source>
        <dbReference type="EMBL" id="HGY95567.1"/>
    </source>
</evidence>
<dbReference type="Pfam" id="PF07885">
    <property type="entry name" value="Ion_trans_2"/>
    <property type="match status" value="1"/>
</dbReference>
<comment type="caution">
    <text evidence="4">The sequence shown here is derived from an EMBL/GenBank/DDBJ whole genome shotgun (WGS) entry which is preliminary data.</text>
</comment>
<evidence type="ECO:0000256" key="2">
    <source>
        <dbReference type="SAM" id="Phobius"/>
    </source>
</evidence>
<dbReference type="NCBIfam" id="NF007828">
    <property type="entry name" value="PRK10537.1"/>
    <property type="match status" value="1"/>
</dbReference>
<dbReference type="SUPFAM" id="SSF81324">
    <property type="entry name" value="Voltage-gated potassium channels"/>
    <property type="match status" value="1"/>
</dbReference>
<dbReference type="InterPro" id="IPR036291">
    <property type="entry name" value="NAD(P)-bd_dom_sf"/>
</dbReference>
<reference evidence="4" key="1">
    <citation type="journal article" date="2020" name="mSystems">
        <title>Genome- and Community-Level Interaction Insights into Carbon Utilization and Element Cycling Functions of Hydrothermarchaeota in Hydrothermal Sediment.</title>
        <authorList>
            <person name="Zhou Z."/>
            <person name="Liu Y."/>
            <person name="Xu W."/>
            <person name="Pan J."/>
            <person name="Luo Z.H."/>
            <person name="Li M."/>
        </authorList>
    </citation>
    <scope>NUCLEOTIDE SEQUENCE [LARGE SCALE GENOMIC DNA]</scope>
    <source>
        <strain evidence="4">SpSt-855</strain>
    </source>
</reference>